<dbReference type="SUPFAM" id="SSF52343">
    <property type="entry name" value="Ferredoxin reductase-like, C-terminal NADP-linked domain"/>
    <property type="match status" value="1"/>
</dbReference>
<evidence type="ECO:0000256" key="13">
    <source>
        <dbReference type="ARBA" id="ARBA00023002"/>
    </source>
</evidence>
<dbReference type="InterPro" id="IPR001709">
    <property type="entry name" value="Flavoprot_Pyr_Nucl_cyt_Rdtase"/>
</dbReference>
<keyword evidence="9" id="KW-0479">Metal-binding</keyword>
<dbReference type="PANTHER" id="PTHR43410">
    <property type="entry name" value="NITRIC OXIDE SYNTHASE OXYGENASE"/>
    <property type="match status" value="1"/>
</dbReference>
<dbReference type="PROSITE" id="PS50902">
    <property type="entry name" value="FLAVODOXIN_LIKE"/>
    <property type="match status" value="1"/>
</dbReference>
<dbReference type="Gene3D" id="1.20.990.10">
    <property type="entry name" value="NADPH-cytochrome p450 Reductase, Chain A, domain 3"/>
    <property type="match status" value="1"/>
</dbReference>
<dbReference type="GO" id="GO:0046872">
    <property type="term" value="F:metal ion binding"/>
    <property type="evidence" value="ECO:0007669"/>
    <property type="project" value="UniProtKB-KW"/>
</dbReference>
<evidence type="ECO:0000256" key="7">
    <source>
        <dbReference type="ARBA" id="ARBA00022630"/>
    </source>
</evidence>
<name>A0A812CS99_ACAPH</name>
<dbReference type="SUPFAM" id="SSF52218">
    <property type="entry name" value="Flavoproteins"/>
    <property type="match status" value="1"/>
</dbReference>
<dbReference type="Pfam" id="PF00258">
    <property type="entry name" value="Flavodoxin_1"/>
    <property type="match status" value="1"/>
</dbReference>
<evidence type="ECO:0000313" key="17">
    <source>
        <dbReference type="EMBL" id="CAE1274785.1"/>
    </source>
</evidence>
<dbReference type="GO" id="GO:0005516">
    <property type="term" value="F:calmodulin binding"/>
    <property type="evidence" value="ECO:0007669"/>
    <property type="project" value="UniProtKB-KW"/>
</dbReference>
<dbReference type="InterPro" id="IPR003097">
    <property type="entry name" value="CysJ-like_FAD-binding"/>
</dbReference>
<keyword evidence="7" id="KW-0285">Flavoprotein</keyword>
<dbReference type="Gene3D" id="3.40.50.360">
    <property type="match status" value="1"/>
</dbReference>
<dbReference type="SUPFAM" id="SSF63380">
    <property type="entry name" value="Riboflavin synthase domain-like"/>
    <property type="match status" value="1"/>
</dbReference>
<accession>A0A812CS99</accession>
<reference evidence="17" key="1">
    <citation type="submission" date="2021-01" db="EMBL/GenBank/DDBJ databases">
        <authorList>
            <person name="Li R."/>
            <person name="Bekaert M."/>
        </authorList>
    </citation>
    <scope>NUCLEOTIDE SEQUENCE</scope>
    <source>
        <strain evidence="17">Farmed</strain>
    </source>
</reference>
<evidence type="ECO:0000259" key="15">
    <source>
        <dbReference type="PROSITE" id="PS50902"/>
    </source>
</evidence>
<dbReference type="InterPro" id="IPR023173">
    <property type="entry name" value="NADPH_Cyt_P450_Rdtase_alpha"/>
</dbReference>
<dbReference type="GO" id="GO:0006809">
    <property type="term" value="P:nitric oxide biosynthetic process"/>
    <property type="evidence" value="ECO:0007669"/>
    <property type="project" value="TreeGrafter"/>
</dbReference>
<evidence type="ECO:0000256" key="9">
    <source>
        <dbReference type="ARBA" id="ARBA00022723"/>
    </source>
</evidence>
<keyword evidence="12" id="KW-0112">Calmodulin-binding</keyword>
<keyword evidence="13 17" id="KW-0560">Oxidoreductase</keyword>
<evidence type="ECO:0000256" key="5">
    <source>
        <dbReference type="ARBA" id="ARBA00012989"/>
    </source>
</evidence>
<dbReference type="GO" id="GO:0004517">
    <property type="term" value="F:nitric-oxide synthase activity"/>
    <property type="evidence" value="ECO:0007669"/>
    <property type="project" value="UniProtKB-EC"/>
</dbReference>
<dbReference type="InterPro" id="IPR008254">
    <property type="entry name" value="Flavodoxin/NO_synth"/>
</dbReference>
<evidence type="ECO:0000259" key="16">
    <source>
        <dbReference type="PROSITE" id="PS51384"/>
    </source>
</evidence>
<keyword evidence="18" id="KW-1185">Reference proteome</keyword>
<sequence>MFFSFCRFSVFALGSRAYPKFCQFGQDLDEHLRKLGAVQIHEVGKGDELCGQENSFKEWAFGTFKAVCDIFSIEVADNLLATLTASDIKWQPSIYRVRPVANTSLNITQALSETHNQNVVNCRLISRQNLQSNDSNRETILVKLEIAPNQEMKYSPGDHVGIFAFNSTEDVEIVMNHVLDRPQDFVDLKVQRQDSGFWKDQKRTPFCNLRTSLTYFLDIHSPVSQSLMEALATMATSEEDKKVLTCLSKDVNAYQKWRLCCGLSFVELLQEFSSLQFSAAFLLTQLPVLLQRFYSISSSQLHVPNQIHITVAVLKYTTLSPKCPRKKFGFCSNWLNEIPIGSEVPCFIRKENSFHLPENSELPVIMVGPGTGIAPFRSFWQQRKEEKSSGSTKSGKMVMYFGCRRLDHDHIYQEELTIMQFQGILDKVHVALSRQPEIPKTYVQNLMEATSSEIYQLLVVEGGHIYICGDAGMAADVTKMLMEIIKKENKNKNPDAVMEILNNENRIHRDIFGALALKLSSEESTSVACIKCS</sequence>
<evidence type="ECO:0000256" key="12">
    <source>
        <dbReference type="ARBA" id="ARBA00022860"/>
    </source>
</evidence>
<dbReference type="InterPro" id="IPR017938">
    <property type="entry name" value="Riboflavin_synthase-like_b-brl"/>
</dbReference>
<keyword evidence="8" id="KW-0288">FMN</keyword>
<evidence type="ECO:0000256" key="2">
    <source>
        <dbReference type="ARBA" id="ARBA00001970"/>
    </source>
</evidence>
<keyword evidence="6" id="KW-0349">Heme</keyword>
<dbReference type="InterPro" id="IPR050607">
    <property type="entry name" value="NOS"/>
</dbReference>
<organism evidence="17 18">
    <name type="scientific">Acanthosepion pharaonis</name>
    <name type="common">Pharaoh cuttlefish</name>
    <name type="synonym">Sepia pharaonis</name>
    <dbReference type="NCBI Taxonomy" id="158019"/>
    <lineage>
        <taxon>Eukaryota</taxon>
        <taxon>Metazoa</taxon>
        <taxon>Spiralia</taxon>
        <taxon>Lophotrochozoa</taxon>
        <taxon>Mollusca</taxon>
        <taxon>Cephalopoda</taxon>
        <taxon>Coleoidea</taxon>
        <taxon>Decapodiformes</taxon>
        <taxon>Sepiida</taxon>
        <taxon>Sepiina</taxon>
        <taxon>Sepiidae</taxon>
        <taxon>Acanthosepion</taxon>
    </lineage>
</organism>
<dbReference type="InterPro" id="IPR001094">
    <property type="entry name" value="Flavdoxin-like"/>
</dbReference>
<evidence type="ECO:0000256" key="10">
    <source>
        <dbReference type="ARBA" id="ARBA00022827"/>
    </source>
</evidence>
<keyword evidence="10" id="KW-0274">FAD</keyword>
<dbReference type="InterPro" id="IPR017927">
    <property type="entry name" value="FAD-bd_FR_type"/>
</dbReference>
<evidence type="ECO:0000313" key="18">
    <source>
        <dbReference type="Proteomes" id="UP000597762"/>
    </source>
</evidence>
<evidence type="ECO:0000256" key="6">
    <source>
        <dbReference type="ARBA" id="ARBA00022617"/>
    </source>
</evidence>
<evidence type="ECO:0000256" key="8">
    <source>
        <dbReference type="ARBA" id="ARBA00022643"/>
    </source>
</evidence>
<gene>
    <name evidence="17" type="ORF">SPHA_39099</name>
</gene>
<comment type="cofactor">
    <cofactor evidence="2">
        <name>heme b</name>
        <dbReference type="ChEBI" id="CHEBI:60344"/>
    </cofactor>
</comment>
<evidence type="ECO:0000256" key="1">
    <source>
        <dbReference type="ARBA" id="ARBA00001917"/>
    </source>
</evidence>
<dbReference type="PRINTS" id="PR00371">
    <property type="entry name" value="FPNCR"/>
</dbReference>
<comment type="caution">
    <text evidence="17">The sequence shown here is derived from an EMBL/GenBank/DDBJ whole genome shotgun (WGS) entry which is preliminary data.</text>
</comment>
<dbReference type="Pfam" id="PF00175">
    <property type="entry name" value="NAD_binding_1"/>
    <property type="match status" value="1"/>
</dbReference>
<keyword evidence="14" id="KW-0408">Iron</keyword>
<feature type="domain" description="Flavodoxin-like" evidence="15">
    <location>
        <begin position="1"/>
        <end position="64"/>
    </location>
</feature>
<dbReference type="Gene3D" id="3.40.50.80">
    <property type="entry name" value="Nucleotide-binding domain of ferredoxin-NADP reductase (FNR) module"/>
    <property type="match status" value="1"/>
</dbReference>
<dbReference type="InterPro" id="IPR039261">
    <property type="entry name" value="FNR_nucleotide-bd"/>
</dbReference>
<dbReference type="InterPro" id="IPR029039">
    <property type="entry name" value="Flavoprotein-like_sf"/>
</dbReference>
<dbReference type="OrthoDB" id="1688044at2759"/>
<dbReference type="PROSITE" id="PS51384">
    <property type="entry name" value="FAD_FR"/>
    <property type="match status" value="1"/>
</dbReference>
<proteinExistence type="inferred from homology"/>
<feature type="domain" description="FAD-binding FR-type" evidence="16">
    <location>
        <begin position="117"/>
        <end position="357"/>
    </location>
</feature>
<dbReference type="Gene3D" id="2.40.30.10">
    <property type="entry name" value="Translation factors"/>
    <property type="match status" value="1"/>
</dbReference>
<dbReference type="Proteomes" id="UP000597762">
    <property type="component" value="Unassembled WGS sequence"/>
</dbReference>
<comment type="similarity">
    <text evidence="4">Belongs to the NOS family.</text>
</comment>
<dbReference type="GO" id="GO:0010181">
    <property type="term" value="F:FMN binding"/>
    <property type="evidence" value="ECO:0007669"/>
    <property type="project" value="InterPro"/>
</dbReference>
<evidence type="ECO:0000256" key="3">
    <source>
        <dbReference type="ARBA" id="ARBA00001974"/>
    </source>
</evidence>
<dbReference type="PANTHER" id="PTHR43410:SF1">
    <property type="entry name" value="NITRIC OXIDE SYNTHASE"/>
    <property type="match status" value="1"/>
</dbReference>
<dbReference type="EMBL" id="CAHIKZ030001802">
    <property type="protein sequence ID" value="CAE1274785.1"/>
    <property type="molecule type" value="Genomic_DNA"/>
</dbReference>
<dbReference type="PRINTS" id="PR00369">
    <property type="entry name" value="FLAVODOXIN"/>
</dbReference>
<evidence type="ECO:0000256" key="14">
    <source>
        <dbReference type="ARBA" id="ARBA00023004"/>
    </source>
</evidence>
<dbReference type="Pfam" id="PF00667">
    <property type="entry name" value="FAD_binding_1"/>
    <property type="match status" value="1"/>
</dbReference>
<evidence type="ECO:0000256" key="11">
    <source>
        <dbReference type="ARBA" id="ARBA00022857"/>
    </source>
</evidence>
<dbReference type="EC" id="1.14.13.39" evidence="5"/>
<comment type="cofactor">
    <cofactor evidence="3">
        <name>FAD</name>
        <dbReference type="ChEBI" id="CHEBI:57692"/>
    </cofactor>
</comment>
<keyword evidence="11" id="KW-0521">NADP</keyword>
<evidence type="ECO:0000256" key="4">
    <source>
        <dbReference type="ARBA" id="ARBA00006267"/>
    </source>
</evidence>
<comment type="cofactor">
    <cofactor evidence="1">
        <name>FMN</name>
        <dbReference type="ChEBI" id="CHEBI:58210"/>
    </cofactor>
</comment>
<dbReference type="AlphaFoldDB" id="A0A812CS99"/>
<dbReference type="InterPro" id="IPR001433">
    <property type="entry name" value="OxRdtase_FAD/NAD-bd"/>
</dbReference>
<protein>
    <recommendedName>
        <fullName evidence="5">nitric-oxide synthase (NADPH)</fullName>
        <ecNumber evidence="5">1.14.13.39</ecNumber>
    </recommendedName>
</protein>